<keyword evidence="10" id="KW-0472">Membrane</keyword>
<keyword evidence="7" id="KW-0833">Ubl conjugation pathway</keyword>
<keyword evidence="3" id="KW-0808">Transferase</keyword>
<dbReference type="GO" id="GO:0016567">
    <property type="term" value="P:protein ubiquitination"/>
    <property type="evidence" value="ECO:0007669"/>
    <property type="project" value="TreeGrafter"/>
</dbReference>
<evidence type="ECO:0000256" key="1">
    <source>
        <dbReference type="ARBA" id="ARBA00004167"/>
    </source>
</evidence>
<comment type="caution">
    <text evidence="14">The sequence shown here is derived from an EMBL/GenBank/DDBJ whole genome shotgun (WGS) entry which is preliminary data.</text>
</comment>
<dbReference type="GO" id="GO:0016020">
    <property type="term" value="C:membrane"/>
    <property type="evidence" value="ECO:0007669"/>
    <property type="project" value="UniProtKB-SubCell"/>
</dbReference>
<proteinExistence type="inferred from homology"/>
<dbReference type="InterPro" id="IPR001841">
    <property type="entry name" value="Znf_RING"/>
</dbReference>
<reference evidence="14" key="1">
    <citation type="journal article" date="2021" name="bioRxiv">
        <title>Whole Genome Assembly and Annotation of Northern Wild Rice, Zizania palustris L., Supports a Whole Genome Duplication in the Zizania Genus.</title>
        <authorList>
            <person name="Haas M."/>
            <person name="Kono T."/>
            <person name="Macchietto M."/>
            <person name="Millas R."/>
            <person name="McGilp L."/>
            <person name="Shao M."/>
            <person name="Duquette J."/>
            <person name="Hirsch C.N."/>
            <person name="Kimball J."/>
        </authorList>
    </citation>
    <scope>NUCLEOTIDE SEQUENCE</scope>
    <source>
        <tissue evidence="14">Fresh leaf tissue</tissue>
    </source>
</reference>
<evidence type="ECO:0000259" key="13">
    <source>
        <dbReference type="PROSITE" id="PS50089"/>
    </source>
</evidence>
<evidence type="ECO:0000256" key="12">
    <source>
        <dbReference type="PROSITE-ProRule" id="PRU00175"/>
    </source>
</evidence>
<evidence type="ECO:0000256" key="11">
    <source>
        <dbReference type="ARBA" id="ARBA00024209"/>
    </source>
</evidence>
<accession>A0A8J5SKK3</accession>
<keyword evidence="5" id="KW-0479">Metal-binding</keyword>
<dbReference type="Pfam" id="PF13639">
    <property type="entry name" value="zf-RING_2"/>
    <property type="match status" value="1"/>
</dbReference>
<evidence type="ECO:0000256" key="8">
    <source>
        <dbReference type="ARBA" id="ARBA00022833"/>
    </source>
</evidence>
<evidence type="ECO:0000256" key="9">
    <source>
        <dbReference type="ARBA" id="ARBA00022989"/>
    </source>
</evidence>
<protein>
    <recommendedName>
        <fullName evidence="13">RING-type domain-containing protein</fullName>
    </recommendedName>
</protein>
<organism evidence="14 15">
    <name type="scientific">Zizania palustris</name>
    <name type="common">Northern wild rice</name>
    <dbReference type="NCBI Taxonomy" id="103762"/>
    <lineage>
        <taxon>Eukaryota</taxon>
        <taxon>Viridiplantae</taxon>
        <taxon>Streptophyta</taxon>
        <taxon>Embryophyta</taxon>
        <taxon>Tracheophyta</taxon>
        <taxon>Spermatophyta</taxon>
        <taxon>Magnoliopsida</taxon>
        <taxon>Liliopsida</taxon>
        <taxon>Poales</taxon>
        <taxon>Poaceae</taxon>
        <taxon>BOP clade</taxon>
        <taxon>Oryzoideae</taxon>
        <taxon>Oryzeae</taxon>
        <taxon>Zizaniinae</taxon>
        <taxon>Zizania</taxon>
    </lineage>
</organism>
<keyword evidence="15" id="KW-1185">Reference proteome</keyword>
<gene>
    <name evidence="14" type="ORF">GUJ93_ZPchr0004g39260</name>
</gene>
<evidence type="ECO:0000256" key="6">
    <source>
        <dbReference type="ARBA" id="ARBA00022771"/>
    </source>
</evidence>
<comment type="similarity">
    <text evidence="11">Belongs to the RING-type zinc finger family. ATL subfamily.</text>
</comment>
<evidence type="ECO:0000313" key="15">
    <source>
        <dbReference type="Proteomes" id="UP000729402"/>
    </source>
</evidence>
<name>A0A8J5SKK3_ZIZPA</name>
<dbReference type="PANTHER" id="PTHR45768">
    <property type="entry name" value="E3 UBIQUITIN-PROTEIN LIGASE RNF13-LIKE"/>
    <property type="match status" value="1"/>
</dbReference>
<feature type="domain" description="RING-type" evidence="13">
    <location>
        <begin position="55"/>
        <end position="97"/>
    </location>
</feature>
<evidence type="ECO:0000313" key="14">
    <source>
        <dbReference type="EMBL" id="KAG8066007.1"/>
    </source>
</evidence>
<evidence type="ECO:0000256" key="2">
    <source>
        <dbReference type="ARBA" id="ARBA00004906"/>
    </source>
</evidence>
<dbReference type="Proteomes" id="UP000729402">
    <property type="component" value="Unassembled WGS sequence"/>
</dbReference>
<reference evidence="14" key="2">
    <citation type="submission" date="2021-02" db="EMBL/GenBank/DDBJ databases">
        <authorList>
            <person name="Kimball J.A."/>
            <person name="Haas M.W."/>
            <person name="Macchietto M."/>
            <person name="Kono T."/>
            <person name="Duquette J."/>
            <person name="Shao M."/>
        </authorList>
    </citation>
    <scope>NUCLEOTIDE SEQUENCE</scope>
    <source>
        <tissue evidence="14">Fresh leaf tissue</tissue>
    </source>
</reference>
<keyword evidence="6 12" id="KW-0863">Zinc-finger</keyword>
<sequence length="248" mass="27083">MNLQHYVEAADASVQPSGVPEVKEGGDEKQRMIESLPLFMMASFLAALPKSSPDCAVCLSPFTLDAELRLLPACRHAFHAVCVNAWLRTTPSCPLCRATVTLPNPLISAILAAEQPLPLNPRRRDCSRSFHVEMGSISNHSSSMPANGGNIRATNSLGSFDYHIDEEVEVVFSRAAARSIATFKEDKPTIEQSPLPPGEAVAEAIGASRGWLREHVDRLASSASSLSFSGLWSTRWSQSHHRHQSQRQ</sequence>
<dbReference type="AlphaFoldDB" id="A0A8J5SKK3"/>
<dbReference type="PANTHER" id="PTHR45768:SF79">
    <property type="entry name" value="OS04G0586700 PROTEIN"/>
    <property type="match status" value="1"/>
</dbReference>
<keyword evidence="9" id="KW-1133">Transmembrane helix</keyword>
<dbReference type="SMART" id="SM00184">
    <property type="entry name" value="RING"/>
    <property type="match status" value="1"/>
</dbReference>
<dbReference type="EMBL" id="JAAALK010000285">
    <property type="protein sequence ID" value="KAG8066007.1"/>
    <property type="molecule type" value="Genomic_DNA"/>
</dbReference>
<comment type="subcellular location">
    <subcellularLocation>
        <location evidence="1">Membrane</location>
        <topology evidence="1">Single-pass membrane protein</topology>
    </subcellularLocation>
</comment>
<dbReference type="FunFam" id="3.30.40.10:FF:000366">
    <property type="entry name" value="E3 ubiquitin-protein ligase ATL4"/>
    <property type="match status" value="1"/>
</dbReference>
<evidence type="ECO:0000256" key="4">
    <source>
        <dbReference type="ARBA" id="ARBA00022692"/>
    </source>
</evidence>
<evidence type="ECO:0000256" key="7">
    <source>
        <dbReference type="ARBA" id="ARBA00022786"/>
    </source>
</evidence>
<evidence type="ECO:0000256" key="3">
    <source>
        <dbReference type="ARBA" id="ARBA00022679"/>
    </source>
</evidence>
<dbReference type="GO" id="GO:0008270">
    <property type="term" value="F:zinc ion binding"/>
    <property type="evidence" value="ECO:0007669"/>
    <property type="project" value="UniProtKB-KW"/>
</dbReference>
<dbReference type="OrthoDB" id="8062037at2759"/>
<evidence type="ECO:0000256" key="10">
    <source>
        <dbReference type="ARBA" id="ARBA00023136"/>
    </source>
</evidence>
<dbReference type="PROSITE" id="PS50089">
    <property type="entry name" value="ZF_RING_2"/>
    <property type="match status" value="1"/>
</dbReference>
<keyword evidence="8" id="KW-0862">Zinc</keyword>
<keyword evidence="4" id="KW-0812">Transmembrane</keyword>
<comment type="pathway">
    <text evidence="2">Protein modification; protein ubiquitination.</text>
</comment>
<dbReference type="GO" id="GO:0016740">
    <property type="term" value="F:transferase activity"/>
    <property type="evidence" value="ECO:0007669"/>
    <property type="project" value="UniProtKB-KW"/>
</dbReference>
<evidence type="ECO:0000256" key="5">
    <source>
        <dbReference type="ARBA" id="ARBA00022723"/>
    </source>
</evidence>